<dbReference type="EMBL" id="JALHLF010000003">
    <property type="protein sequence ID" value="MCJ2181390.1"/>
    <property type="molecule type" value="Genomic_DNA"/>
</dbReference>
<name>A0ABT0B8J6_9SPHN</name>
<gene>
    <name evidence="2" type="ORF">MTR62_01515</name>
</gene>
<dbReference type="Gene3D" id="2.40.10.220">
    <property type="entry name" value="predicted glycosyltransferase like domains"/>
    <property type="match status" value="1"/>
</dbReference>
<dbReference type="Pfam" id="PF07238">
    <property type="entry name" value="PilZ"/>
    <property type="match status" value="1"/>
</dbReference>
<accession>A0ABT0B8J6</accession>
<dbReference type="RefSeq" id="WP_244016509.1">
    <property type="nucleotide sequence ID" value="NZ_JALHLF010000003.1"/>
</dbReference>
<protein>
    <submittedName>
        <fullName evidence="2">PilZ domain-containing protein</fullName>
    </submittedName>
</protein>
<evidence type="ECO:0000313" key="2">
    <source>
        <dbReference type="EMBL" id="MCJ2181390.1"/>
    </source>
</evidence>
<evidence type="ECO:0000313" key="3">
    <source>
        <dbReference type="Proteomes" id="UP001162881"/>
    </source>
</evidence>
<reference evidence="2" key="1">
    <citation type="submission" date="2022-03" db="EMBL/GenBank/DDBJ databases">
        <title>Identification of a novel bacterium isolated from mangrove sediments.</title>
        <authorList>
            <person name="Pan X."/>
        </authorList>
    </citation>
    <scope>NUCLEOTIDE SEQUENCE</scope>
    <source>
        <strain evidence="2">B1949</strain>
    </source>
</reference>
<evidence type="ECO:0000259" key="1">
    <source>
        <dbReference type="Pfam" id="PF07238"/>
    </source>
</evidence>
<organism evidence="2 3">
    <name type="scientific">Novosphingobium organovorum</name>
    <dbReference type="NCBI Taxonomy" id="2930092"/>
    <lineage>
        <taxon>Bacteria</taxon>
        <taxon>Pseudomonadati</taxon>
        <taxon>Pseudomonadota</taxon>
        <taxon>Alphaproteobacteria</taxon>
        <taxon>Sphingomonadales</taxon>
        <taxon>Sphingomonadaceae</taxon>
        <taxon>Novosphingobium</taxon>
    </lineage>
</organism>
<comment type="caution">
    <text evidence="2">The sequence shown here is derived from an EMBL/GenBank/DDBJ whole genome shotgun (WGS) entry which is preliminary data.</text>
</comment>
<dbReference type="SUPFAM" id="SSF141371">
    <property type="entry name" value="PilZ domain-like"/>
    <property type="match status" value="1"/>
</dbReference>
<feature type="domain" description="PilZ" evidence="1">
    <location>
        <begin position="2"/>
        <end position="86"/>
    </location>
</feature>
<dbReference type="Proteomes" id="UP001162881">
    <property type="component" value="Unassembled WGS sequence"/>
</dbReference>
<keyword evidence="3" id="KW-1185">Reference proteome</keyword>
<sequence length="90" mass="10173">MPRADVALLCEVRQGTRPWKRVQLEDLSVGGFRIAAMPEARREVPLRIRIPGMHLLSARICWQRDGAIGCEFAEPLHVAVFEHIARQACV</sequence>
<dbReference type="InterPro" id="IPR009875">
    <property type="entry name" value="PilZ_domain"/>
</dbReference>
<proteinExistence type="predicted"/>